<evidence type="ECO:0000313" key="6">
    <source>
        <dbReference type="Proteomes" id="UP000220629"/>
    </source>
</evidence>
<evidence type="ECO:0000313" key="4">
    <source>
        <dbReference type="EMBL" id="UWX70441.1"/>
    </source>
</evidence>
<proteinExistence type="predicted"/>
<evidence type="ECO:0000313" key="3">
    <source>
        <dbReference type="EMBL" id="PEH39923.1"/>
    </source>
</evidence>
<organism evidence="3 6">
    <name type="scientific">Burkholderia gladioli</name>
    <name type="common">Pseudomonas marginata</name>
    <name type="synonym">Phytomonas marginata</name>
    <dbReference type="NCBI Taxonomy" id="28095"/>
    <lineage>
        <taxon>Bacteria</taxon>
        <taxon>Pseudomonadati</taxon>
        <taxon>Pseudomonadota</taxon>
        <taxon>Betaproteobacteria</taxon>
        <taxon>Burkholderiales</taxon>
        <taxon>Burkholderiaceae</taxon>
        <taxon>Burkholderia</taxon>
    </lineage>
</organism>
<keyword evidence="1" id="KW-1133">Transmembrane helix</keyword>
<sequence>MTDLSTRDAADAHPTNKGLLLVFWLYVLIPLVWGVFNTLAQALKLFH</sequence>
<dbReference type="EMBL" id="CP104214">
    <property type="protein sequence ID" value="UWX70441.1"/>
    <property type="molecule type" value="Genomic_DNA"/>
</dbReference>
<feature type="transmembrane region" description="Helical" evidence="1">
    <location>
        <begin position="20"/>
        <end position="40"/>
    </location>
</feature>
<dbReference type="OrthoDB" id="8566528at2"/>
<dbReference type="Proteomes" id="UP001059745">
    <property type="component" value="Chromosome 1"/>
</dbReference>
<reference evidence="3" key="3">
    <citation type="submission" date="2017-09" db="EMBL/GenBank/DDBJ databases">
        <title>FDA dAtabase for Regulatory Grade micrObial Sequences (FDA-ARGOS): Supporting development and validation of Infectious Disease Dx tests.</title>
        <authorList>
            <person name="Minogue T."/>
            <person name="Wolcott M."/>
            <person name="Wasieloski L."/>
            <person name="Aguilar W."/>
            <person name="Moore D."/>
            <person name="Tallon L.J."/>
            <person name="Sadzewicz L."/>
            <person name="Ott S."/>
            <person name="Zhao X."/>
            <person name="Nagaraj S."/>
            <person name="Vavikolanu K."/>
            <person name="Aluvathingal J."/>
            <person name="Nadendla S."/>
            <person name="Sichtig H."/>
        </authorList>
    </citation>
    <scope>NUCLEOTIDE SEQUENCE</scope>
    <source>
        <strain evidence="3">FDAARGOS_390</strain>
    </source>
</reference>
<dbReference type="GeneID" id="66456143"/>
<evidence type="ECO:0000313" key="5">
    <source>
        <dbReference type="Proteomes" id="UP000029590"/>
    </source>
</evidence>
<gene>
    <name evidence="3" type="ORF">CRM94_37495</name>
    <name evidence="2" type="ORF">DM48_4006</name>
    <name evidence="4" type="ORF">NYZ96_01295</name>
</gene>
<dbReference type="Proteomes" id="UP000220629">
    <property type="component" value="Unassembled WGS sequence"/>
</dbReference>
<evidence type="ECO:0000313" key="2">
    <source>
        <dbReference type="EMBL" id="KGC17702.1"/>
    </source>
</evidence>
<dbReference type="RefSeq" id="WP_013696326.1">
    <property type="nucleotide sequence ID" value="NZ_CADEPO010000030.1"/>
</dbReference>
<dbReference type="EMBL" id="JPGG01000015">
    <property type="protein sequence ID" value="KGC17702.1"/>
    <property type="molecule type" value="Genomic_DNA"/>
</dbReference>
<name>A0A095Y579_BURGA</name>
<protein>
    <submittedName>
        <fullName evidence="3">Oxalate:formate antiporter</fullName>
    </submittedName>
</protein>
<dbReference type="AlphaFoldDB" id="A0A095Y579"/>
<evidence type="ECO:0000256" key="1">
    <source>
        <dbReference type="SAM" id="Phobius"/>
    </source>
</evidence>
<dbReference type="KEGG" id="bgo:BM43_1636"/>
<accession>A0A095Y579</accession>
<dbReference type="Proteomes" id="UP000029590">
    <property type="component" value="Unassembled WGS sequence"/>
</dbReference>
<dbReference type="EMBL" id="PDDY01000004">
    <property type="protein sequence ID" value="PEH39923.1"/>
    <property type="molecule type" value="Genomic_DNA"/>
</dbReference>
<reference evidence="4" key="4">
    <citation type="submission" date="2022-09" db="EMBL/GenBank/DDBJ databases">
        <title>Genomic of Burkholderia gladioli.</title>
        <authorList>
            <person name="Wu H."/>
        </authorList>
    </citation>
    <scope>NUCLEOTIDE SEQUENCE</scope>
    <source>
        <strain evidence="4">ZN-S4</strain>
    </source>
</reference>
<keyword evidence="1" id="KW-0812">Transmembrane</keyword>
<accession>A0A095GKB4</accession>
<keyword evidence="1" id="KW-0472">Membrane</keyword>
<reference evidence="6" key="2">
    <citation type="submission" date="2017-09" db="EMBL/GenBank/DDBJ databases">
        <title>FDA dAtabase for Regulatory Grade micrObial Sequences (FDA-ARGOS): Supporting development and validation of Infectious Disease Dx tests.</title>
        <authorList>
            <person name="Minogue T."/>
            <person name="Wolcott M."/>
            <person name="Wasieloski L."/>
            <person name="Aguilar W."/>
            <person name="Moore D."/>
            <person name="Tallon L."/>
            <person name="Sadzewicz L."/>
            <person name="Ott S."/>
            <person name="Zhao X."/>
            <person name="Nagaraj S."/>
            <person name="Vavikolanu K."/>
            <person name="Aluvathingal J."/>
            <person name="Nadendla S."/>
            <person name="Sichtig H."/>
        </authorList>
    </citation>
    <scope>NUCLEOTIDE SEQUENCE [LARGE SCALE GENOMIC DNA]</scope>
    <source>
        <strain evidence="6">FDAARGOS_390</strain>
    </source>
</reference>
<reference evidence="2 5" key="1">
    <citation type="submission" date="2014-04" db="EMBL/GenBank/DDBJ databases">
        <authorList>
            <person name="Bishop-Lilly K.A."/>
            <person name="Broomall S.M."/>
            <person name="Chain P.S."/>
            <person name="Chertkov O."/>
            <person name="Coyne S.R."/>
            <person name="Daligault H.E."/>
            <person name="Davenport K.W."/>
            <person name="Erkkila T."/>
            <person name="Frey K.G."/>
            <person name="Gibbons H.S."/>
            <person name="Gu W."/>
            <person name="Jaissle J."/>
            <person name="Johnson S.L."/>
            <person name="Koroleva G.I."/>
            <person name="Ladner J.T."/>
            <person name="Lo C.-C."/>
            <person name="Minogue T.D."/>
            <person name="Munk C."/>
            <person name="Palacios G.F."/>
            <person name="Redden C.L."/>
            <person name="Rosenzweig C.N."/>
            <person name="Scholz M.B."/>
            <person name="Teshima H."/>
            <person name="Xu Y."/>
        </authorList>
    </citation>
    <scope>NUCLEOTIDE SEQUENCE [LARGE SCALE GENOMIC DNA]</scope>
    <source>
        <strain evidence="2">Gladioli</strain>
        <strain evidence="5">gladioli</strain>
    </source>
</reference>